<keyword evidence="8 9" id="KW-0407">Ion channel</keyword>
<feature type="domain" description="Potassium channel" evidence="11">
    <location>
        <begin position="99"/>
        <end position="156"/>
    </location>
</feature>
<dbReference type="InParanoid" id="A0A6I8MXI6"/>
<dbReference type="PANTHER" id="PTHR11003:SF346">
    <property type="entry name" value="POTASSIUM CHANNEL SUBFAMILY K MEMBER 18"/>
    <property type="match status" value="1"/>
</dbReference>
<dbReference type="AlphaFoldDB" id="A0A6I8MXI6"/>
<keyword evidence="4" id="KW-0630">Potassium</keyword>
<evidence type="ECO:0000256" key="4">
    <source>
        <dbReference type="ARBA" id="ARBA00022958"/>
    </source>
</evidence>
<comment type="subcellular location">
    <subcellularLocation>
        <location evidence="1">Membrane</location>
        <topology evidence="1">Multi-pass membrane protein</topology>
    </subcellularLocation>
</comment>
<dbReference type="GO" id="GO:0022841">
    <property type="term" value="F:potassium ion leak channel activity"/>
    <property type="evidence" value="ECO:0000318"/>
    <property type="project" value="GO_Central"/>
</dbReference>
<protein>
    <recommendedName>
        <fullName evidence="11">Potassium channel domain-containing protein</fullName>
    </recommendedName>
</protein>
<dbReference type="GO" id="GO:0015271">
    <property type="term" value="F:outward rectifier potassium channel activity"/>
    <property type="evidence" value="ECO:0000318"/>
    <property type="project" value="GO_Central"/>
</dbReference>
<evidence type="ECO:0000256" key="6">
    <source>
        <dbReference type="ARBA" id="ARBA00023065"/>
    </source>
</evidence>
<dbReference type="GO" id="GO:0005886">
    <property type="term" value="C:plasma membrane"/>
    <property type="evidence" value="ECO:0000318"/>
    <property type="project" value="GO_Central"/>
</dbReference>
<name>A0A6I8MXI6_ORNAN</name>
<dbReference type="PRINTS" id="PR01333">
    <property type="entry name" value="2POREKCHANEL"/>
</dbReference>
<dbReference type="Pfam" id="PF07885">
    <property type="entry name" value="Ion_trans_2"/>
    <property type="match status" value="2"/>
</dbReference>
<dbReference type="SUPFAM" id="SSF81324">
    <property type="entry name" value="Voltage-gated potassium channels"/>
    <property type="match status" value="2"/>
</dbReference>
<dbReference type="OMA" id="FWAVFPH"/>
<keyword evidence="5 10" id="KW-1133">Transmembrane helix</keyword>
<dbReference type="Ensembl" id="ENSOANT00000066824.1">
    <property type="protein sequence ID" value="ENSOANP00000033435.1"/>
    <property type="gene ID" value="ENSOANG00000050724.1"/>
</dbReference>
<evidence type="ECO:0000256" key="5">
    <source>
        <dbReference type="ARBA" id="ARBA00022989"/>
    </source>
</evidence>
<accession>A0A6I8MXI6</accession>
<evidence type="ECO:0000256" key="8">
    <source>
        <dbReference type="ARBA" id="ARBA00023303"/>
    </source>
</evidence>
<dbReference type="FunCoup" id="A0A6I8MXI6">
    <property type="interactions" value="73"/>
</dbReference>
<dbReference type="GO" id="GO:0071805">
    <property type="term" value="P:potassium ion transmembrane transport"/>
    <property type="evidence" value="ECO:0000318"/>
    <property type="project" value="GO_Central"/>
</dbReference>
<reference evidence="12" key="1">
    <citation type="submission" date="2025-08" db="UniProtKB">
        <authorList>
            <consortium name="Ensembl"/>
        </authorList>
    </citation>
    <scope>IDENTIFICATION</scope>
    <source>
        <strain evidence="12">Glennie</strain>
    </source>
</reference>
<evidence type="ECO:0000313" key="13">
    <source>
        <dbReference type="Proteomes" id="UP000002279"/>
    </source>
</evidence>
<sequence length="377" mass="43582">MTEAGRRPQPQRGCWKVCGAAFPHICLISSLVIYAMLGALIFSYVEGQRNSENRDYDEFLEDLWKCSIRNKTEEMRKELFKSDIKEQLYSIKLKWLAKPSEWSFLGSLFFCCTVFTTVGYGHIYPITRLGKYLCMFYALFGIPLMFLVLSDVGDTLATILSTTYSKFRKFHFRKLWSRFPCTKRRQSRSDQDSLFVAMSKSRSVSEEPALPTSGRRHSLQCQNEPLEARHQQSTLQLPFGATERCNSCPELDPEDMVFPTVGNIDDIGREMEKLDVPIVLIVLIVFAYISCAAAILPIWETELNFEEAFYFCFVTLTTIGFGDVVLQHPNFFMFFSIYIVIGMEIVFIVFKLLQNRLVNFYKKTMSFVTKGKKFSPF</sequence>
<evidence type="ECO:0000256" key="3">
    <source>
        <dbReference type="ARBA" id="ARBA00022692"/>
    </source>
</evidence>
<keyword evidence="7 10" id="KW-0472">Membrane</keyword>
<dbReference type="GeneTree" id="ENSGT00940000165789"/>
<dbReference type="InterPro" id="IPR003280">
    <property type="entry name" value="2pore_dom_K_chnl"/>
</dbReference>
<dbReference type="PANTHER" id="PTHR11003">
    <property type="entry name" value="POTASSIUM CHANNEL, SUBFAMILY K"/>
    <property type="match status" value="1"/>
</dbReference>
<evidence type="ECO:0000256" key="9">
    <source>
        <dbReference type="RuleBase" id="RU003857"/>
    </source>
</evidence>
<feature type="transmembrane region" description="Helical" evidence="10">
    <location>
        <begin position="276"/>
        <end position="296"/>
    </location>
</feature>
<dbReference type="InterPro" id="IPR013099">
    <property type="entry name" value="K_chnl_dom"/>
</dbReference>
<keyword evidence="3 9" id="KW-0812">Transmembrane</keyword>
<dbReference type="Bgee" id="ENSOANG00000050724">
    <property type="expression patterns" value="Expressed in ovary and 1 other cell type or tissue"/>
</dbReference>
<feature type="domain" description="Potassium channel" evidence="11">
    <location>
        <begin position="285"/>
        <end position="358"/>
    </location>
</feature>
<evidence type="ECO:0000256" key="1">
    <source>
        <dbReference type="ARBA" id="ARBA00004141"/>
    </source>
</evidence>
<feature type="transmembrane region" description="Helical" evidence="10">
    <location>
        <begin position="132"/>
        <end position="150"/>
    </location>
</feature>
<evidence type="ECO:0000256" key="7">
    <source>
        <dbReference type="ARBA" id="ARBA00023136"/>
    </source>
</evidence>
<keyword evidence="2 9" id="KW-0813">Transport</keyword>
<feature type="transmembrane region" description="Helical" evidence="10">
    <location>
        <begin position="21"/>
        <end position="45"/>
    </location>
</feature>
<dbReference type="Gene3D" id="1.10.287.70">
    <property type="match status" value="1"/>
</dbReference>
<dbReference type="Proteomes" id="UP000002279">
    <property type="component" value="Unplaced"/>
</dbReference>
<evidence type="ECO:0000259" key="11">
    <source>
        <dbReference type="Pfam" id="PF07885"/>
    </source>
</evidence>
<evidence type="ECO:0000313" key="12">
    <source>
        <dbReference type="Ensembl" id="ENSOANP00000033435.1"/>
    </source>
</evidence>
<organism evidence="12 13">
    <name type="scientific">Ornithorhynchus anatinus</name>
    <name type="common">Duckbill platypus</name>
    <dbReference type="NCBI Taxonomy" id="9258"/>
    <lineage>
        <taxon>Eukaryota</taxon>
        <taxon>Metazoa</taxon>
        <taxon>Chordata</taxon>
        <taxon>Craniata</taxon>
        <taxon>Vertebrata</taxon>
        <taxon>Euteleostomi</taxon>
        <taxon>Mammalia</taxon>
        <taxon>Monotremata</taxon>
        <taxon>Ornithorhynchidae</taxon>
        <taxon>Ornithorhynchus</taxon>
    </lineage>
</organism>
<keyword evidence="13" id="KW-1185">Reference proteome</keyword>
<evidence type="ECO:0000256" key="10">
    <source>
        <dbReference type="SAM" id="Phobius"/>
    </source>
</evidence>
<keyword evidence="6 9" id="KW-0406">Ion transport</keyword>
<feature type="transmembrane region" description="Helical" evidence="10">
    <location>
        <begin position="102"/>
        <end position="120"/>
    </location>
</feature>
<proteinExistence type="inferred from homology"/>
<comment type="similarity">
    <text evidence="9">Belongs to the two pore domain potassium channel (TC 1.A.1.8) family.</text>
</comment>
<reference evidence="12" key="2">
    <citation type="submission" date="2025-09" db="UniProtKB">
        <authorList>
            <consortium name="Ensembl"/>
        </authorList>
    </citation>
    <scope>IDENTIFICATION</scope>
    <source>
        <strain evidence="12">Glennie</strain>
    </source>
</reference>
<feature type="transmembrane region" description="Helical" evidence="10">
    <location>
        <begin position="332"/>
        <end position="353"/>
    </location>
</feature>
<evidence type="ECO:0000256" key="2">
    <source>
        <dbReference type="ARBA" id="ARBA00022448"/>
    </source>
</evidence>